<keyword evidence="2 7" id="KW-0349">Heme</keyword>
<keyword evidence="3 7" id="KW-0479">Metal-binding</keyword>
<dbReference type="GO" id="GO:0004497">
    <property type="term" value="F:monooxygenase activity"/>
    <property type="evidence" value="ECO:0007669"/>
    <property type="project" value="UniProtKB-KW"/>
</dbReference>
<reference evidence="9 10" key="1">
    <citation type="submission" date="2018-06" db="EMBL/GenBank/DDBJ databases">
        <title>Whole Genome Sequence of an efficient microsymbiont, Rhizobium tropici.</title>
        <authorList>
            <person name="Srinivasan R."/>
            <person name="Singh H.V."/>
            <person name="Srivastava R."/>
            <person name="Kumari B."/>
            <person name="Radhakrishna A."/>
        </authorList>
    </citation>
    <scope>NUCLEOTIDE SEQUENCE [LARGE SCALE GENOMIC DNA]</scope>
    <source>
        <strain evidence="9 10">IGFRI Rhizo-19</strain>
    </source>
</reference>
<evidence type="ECO:0000313" key="10">
    <source>
        <dbReference type="Proteomes" id="UP000251205"/>
    </source>
</evidence>
<dbReference type="PANTHER" id="PTHR24291:SF50">
    <property type="entry name" value="BIFUNCTIONAL ALBAFLAVENONE MONOOXYGENASE_TERPENE SYNTHASE"/>
    <property type="match status" value="1"/>
</dbReference>
<keyword evidence="4 8" id="KW-0560">Oxidoreductase</keyword>
<evidence type="ECO:0000256" key="5">
    <source>
        <dbReference type="ARBA" id="ARBA00023004"/>
    </source>
</evidence>
<evidence type="ECO:0000256" key="3">
    <source>
        <dbReference type="ARBA" id="ARBA00022723"/>
    </source>
</evidence>
<dbReference type="InterPro" id="IPR050196">
    <property type="entry name" value="Cytochrome_P450_Monoox"/>
</dbReference>
<comment type="caution">
    <text evidence="9">The sequence shown here is derived from an EMBL/GenBank/DDBJ whole genome shotgun (WGS) entry which is preliminary data.</text>
</comment>
<evidence type="ECO:0000313" key="9">
    <source>
        <dbReference type="EMBL" id="RAX41082.1"/>
    </source>
</evidence>
<name>A0A329YGY4_RHITR</name>
<dbReference type="PRINTS" id="PR00385">
    <property type="entry name" value="P450"/>
</dbReference>
<dbReference type="Gene3D" id="1.10.630.10">
    <property type="entry name" value="Cytochrome P450"/>
    <property type="match status" value="1"/>
</dbReference>
<dbReference type="InterPro" id="IPR002401">
    <property type="entry name" value="Cyt_P450_E_grp-I"/>
</dbReference>
<evidence type="ECO:0000256" key="1">
    <source>
        <dbReference type="ARBA" id="ARBA00010617"/>
    </source>
</evidence>
<organism evidence="9 10">
    <name type="scientific">Rhizobium tropici</name>
    <dbReference type="NCBI Taxonomy" id="398"/>
    <lineage>
        <taxon>Bacteria</taxon>
        <taxon>Pseudomonadati</taxon>
        <taxon>Pseudomonadota</taxon>
        <taxon>Alphaproteobacteria</taxon>
        <taxon>Hyphomicrobiales</taxon>
        <taxon>Rhizobiaceae</taxon>
        <taxon>Rhizobium/Agrobacterium group</taxon>
        <taxon>Rhizobium</taxon>
    </lineage>
</organism>
<dbReference type="GO" id="GO:0005506">
    <property type="term" value="F:iron ion binding"/>
    <property type="evidence" value="ECO:0007669"/>
    <property type="project" value="InterPro"/>
</dbReference>
<dbReference type="Pfam" id="PF00067">
    <property type="entry name" value="p450"/>
    <property type="match status" value="1"/>
</dbReference>
<gene>
    <name evidence="9" type="ORF">DQ393_13270</name>
</gene>
<dbReference type="PRINTS" id="PR00463">
    <property type="entry name" value="EP450I"/>
</dbReference>
<dbReference type="InterPro" id="IPR036396">
    <property type="entry name" value="Cyt_P450_sf"/>
</dbReference>
<dbReference type="GO" id="GO:0016705">
    <property type="term" value="F:oxidoreductase activity, acting on paired donors, with incorporation or reduction of molecular oxygen"/>
    <property type="evidence" value="ECO:0007669"/>
    <property type="project" value="InterPro"/>
</dbReference>
<evidence type="ECO:0000256" key="6">
    <source>
        <dbReference type="ARBA" id="ARBA00023033"/>
    </source>
</evidence>
<feature type="binding site" description="axial binding residue" evidence="7">
    <location>
        <position position="403"/>
    </location>
    <ligand>
        <name>heme</name>
        <dbReference type="ChEBI" id="CHEBI:30413"/>
    </ligand>
    <ligandPart>
        <name>Fe</name>
        <dbReference type="ChEBI" id="CHEBI:18248"/>
    </ligandPart>
</feature>
<dbReference type="EMBL" id="QMKK01000034">
    <property type="protein sequence ID" value="RAX41082.1"/>
    <property type="molecule type" value="Genomic_DNA"/>
</dbReference>
<dbReference type="AlphaFoldDB" id="A0A329YGY4"/>
<comment type="similarity">
    <text evidence="1 8">Belongs to the cytochrome P450 family.</text>
</comment>
<dbReference type="Proteomes" id="UP000251205">
    <property type="component" value="Unassembled WGS sequence"/>
</dbReference>
<sequence>MDSTVENARTLKTTFPLTPQSTLGALLAIVRNPLDALPPSIFTEPFVFSKTAGELKVYLADPTLIHEALVKNAEALGKGDQVRRALGPALGQGLLTADGAHWKWQRQSVAGAFRHDKLLELQPTMIAAAERTRDRWMGIGSGTVGVGHEMMRTTFDIIVETMMSGGHGIDVARVEKGISDFLKPTGWTFALGLLRAPEWIPYPGRGKAEAAVEFLRSSLLSVIEERRVRPNDRHDLVNMLLSASDPETGRTMNDEEIVDNLMTFITAGHETTALGLAWAFDLLARHPEVETKVLVEIDAATGGEPVDAKHVSKLVYTRQVFSEAMRLYPPAPIITRTALRDFQLGDYLIPAGTVLIVPIYAVHHHASLWSDPEVFNPDRFSPEAAKTRHRYAYMPFGAGPRVCIGNAFAVMEAVAILAVLLQKIRLAAVNPHPAKPIMKVTLRPDRSQRMNLVLR</sequence>
<evidence type="ECO:0000256" key="8">
    <source>
        <dbReference type="RuleBase" id="RU000461"/>
    </source>
</evidence>
<protein>
    <submittedName>
        <fullName evidence="9">Cytochrome P450</fullName>
    </submittedName>
</protein>
<dbReference type="RefSeq" id="WP_112342240.1">
    <property type="nucleotide sequence ID" value="NZ_QMKK01000034.1"/>
</dbReference>
<dbReference type="OrthoDB" id="9764248at2"/>
<evidence type="ECO:0000256" key="7">
    <source>
        <dbReference type="PIRSR" id="PIRSR602401-1"/>
    </source>
</evidence>
<keyword evidence="5 7" id="KW-0408">Iron</keyword>
<dbReference type="InterPro" id="IPR001128">
    <property type="entry name" value="Cyt_P450"/>
</dbReference>
<accession>A0A329YGY4</accession>
<dbReference type="GO" id="GO:0020037">
    <property type="term" value="F:heme binding"/>
    <property type="evidence" value="ECO:0007669"/>
    <property type="project" value="InterPro"/>
</dbReference>
<dbReference type="PROSITE" id="PS00086">
    <property type="entry name" value="CYTOCHROME_P450"/>
    <property type="match status" value="1"/>
</dbReference>
<proteinExistence type="inferred from homology"/>
<dbReference type="SUPFAM" id="SSF48264">
    <property type="entry name" value="Cytochrome P450"/>
    <property type="match status" value="1"/>
</dbReference>
<evidence type="ECO:0000256" key="4">
    <source>
        <dbReference type="ARBA" id="ARBA00023002"/>
    </source>
</evidence>
<dbReference type="InterPro" id="IPR017972">
    <property type="entry name" value="Cyt_P450_CS"/>
</dbReference>
<dbReference type="PANTHER" id="PTHR24291">
    <property type="entry name" value="CYTOCHROME P450 FAMILY 4"/>
    <property type="match status" value="1"/>
</dbReference>
<comment type="cofactor">
    <cofactor evidence="7">
        <name>heme</name>
        <dbReference type="ChEBI" id="CHEBI:30413"/>
    </cofactor>
</comment>
<keyword evidence="6 8" id="KW-0503">Monooxygenase</keyword>
<evidence type="ECO:0000256" key="2">
    <source>
        <dbReference type="ARBA" id="ARBA00022617"/>
    </source>
</evidence>